<keyword evidence="3" id="KW-1185">Reference proteome</keyword>
<dbReference type="EMBL" id="JAGPXC010000009">
    <property type="protein sequence ID" value="KAH6646927.1"/>
    <property type="molecule type" value="Genomic_DNA"/>
</dbReference>
<protein>
    <submittedName>
        <fullName evidence="2">Uncharacterized protein</fullName>
    </submittedName>
</protein>
<feature type="compositionally biased region" description="Polar residues" evidence="1">
    <location>
        <begin position="517"/>
        <end position="532"/>
    </location>
</feature>
<feature type="compositionally biased region" description="Polar residues" evidence="1">
    <location>
        <begin position="114"/>
        <end position="131"/>
    </location>
</feature>
<feature type="compositionally biased region" description="Polar residues" evidence="1">
    <location>
        <begin position="681"/>
        <end position="693"/>
    </location>
</feature>
<dbReference type="AlphaFoldDB" id="A0A9P8UD83"/>
<organism evidence="2 3">
    <name type="scientific">Truncatella angustata</name>
    <dbReference type="NCBI Taxonomy" id="152316"/>
    <lineage>
        <taxon>Eukaryota</taxon>
        <taxon>Fungi</taxon>
        <taxon>Dikarya</taxon>
        <taxon>Ascomycota</taxon>
        <taxon>Pezizomycotina</taxon>
        <taxon>Sordariomycetes</taxon>
        <taxon>Xylariomycetidae</taxon>
        <taxon>Amphisphaeriales</taxon>
        <taxon>Sporocadaceae</taxon>
        <taxon>Truncatella</taxon>
    </lineage>
</organism>
<feature type="region of interest" description="Disordered" evidence="1">
    <location>
        <begin position="1050"/>
        <end position="1100"/>
    </location>
</feature>
<evidence type="ECO:0000313" key="3">
    <source>
        <dbReference type="Proteomes" id="UP000758603"/>
    </source>
</evidence>
<dbReference type="OrthoDB" id="5341904at2759"/>
<accession>A0A9P8UD83</accession>
<sequence>MGNTASVEEGRRTTYKLAKPRVGSHETNTLLGPIGLTDPRRRFSVSRTASLPYGTSPAPSPMFPSTESAMEGPPEIKEETTNRKSRSRSISRTATALFRSRSSQPSQSPRRRQNSIGVQNTSQSTRPSRANSVIVGGSEPHYAQSNVAVWNTPVRPSAGSRRTSVTYDLNSYEAKRLLNLVEEPAYEKNSIASESCFQAVRPQRRASIQSPVGDKTANANIGRASSDVSLYVPMRRKSLIATPGVATRAPAPPPPVPAVPAMPRKSYARFSLPSTPARRDSLDSIAGSILSIPPLSINPDSFPRATTPCDEDYGHIGAFKIGSLRITNGSPAMSPAVETPMDMLPSLQERTERDSYFAGESDYPSNSAPTALLLTTDNERTPQKTHLLSPLVTSKQASRNMIAVPASTKFSQYLPEIQLSPVDVENYSDAHATGLLTTSKHTALEDDLFEDDQSEYCQSEVLDVRIDLNAKSLPPRPRLISEGRNSREMMRSDSGVVATPILEEIPQAQAALAKSDSGYSSNMSLRSFSARPSVSEKEEHMADTEDPPQTPLKDLLSAVHENPADTNPNGLGVAGPEAQARVPPHLSQKQLTAQDVASKDLPPSSPRGGEASRLGHVSYDSGISVQDGRSKTSSTPPETGQSLISPESSSSSQSGSSEGSGNRKPGKFGRFLNSARKPLASQASQPSDKTSIPSRPKGRFNERGGSFTLSMKRLGLMAEHSKAALEPTTNVESKRQNDEVPAVPALPKIVADAAALDVNSVSDASFWSADVSLTSNSIELVSSPTAIARKPLPIRKDSFESTLPEVRAAQGNKAYSELQHLKLGFEDVAISVAHSVPSLSEDPLTDQMKRTRSPPVSMRTRNKGSSQKRPPSRAQSTPPVSGQGPTALPLSTRSSRENMRSYPTFQPLLSRRSSRDNVHSYPPAQAVYENLDRCITSRSPAPVDTQRLTSLNSMEGEHRLPNWEVQTDHGALSQRSFVNNSRGASPVDQASHQNPVSLEPRSHLHVHKSARPMVLRHQSSYDGYSYEQVKAAAEAAADRFHEESLYQDNGPFPSMKHADGQSYVADPWSGRSMPQSLDQQGRLPPHVSRRHARTNSLGSHGVSAPYRVLHSYNSPAYKNAPIWG</sequence>
<feature type="region of interest" description="Disordered" evidence="1">
    <location>
        <begin position="513"/>
        <end position="705"/>
    </location>
</feature>
<feature type="compositionally biased region" description="Basic and acidic residues" evidence="1">
    <location>
        <begin position="534"/>
        <end position="543"/>
    </location>
</feature>
<name>A0A9P8UD83_9PEZI</name>
<feature type="compositionally biased region" description="Low complexity" evidence="1">
    <location>
        <begin position="640"/>
        <end position="660"/>
    </location>
</feature>
<evidence type="ECO:0000256" key="1">
    <source>
        <dbReference type="SAM" id="MobiDB-lite"/>
    </source>
</evidence>
<comment type="caution">
    <text evidence="2">The sequence shown here is derived from an EMBL/GenBank/DDBJ whole genome shotgun (WGS) entry which is preliminary data.</text>
</comment>
<feature type="region of interest" description="Disordered" evidence="1">
    <location>
        <begin position="839"/>
        <end position="900"/>
    </location>
</feature>
<dbReference type="RefSeq" id="XP_045953441.1">
    <property type="nucleotide sequence ID" value="XM_046108155.1"/>
</dbReference>
<dbReference type="GeneID" id="70137046"/>
<evidence type="ECO:0000313" key="2">
    <source>
        <dbReference type="EMBL" id="KAH6646927.1"/>
    </source>
</evidence>
<gene>
    <name evidence="2" type="ORF">BKA67DRAFT_663292</name>
</gene>
<feature type="compositionally biased region" description="Low complexity" evidence="1">
    <location>
        <begin position="90"/>
        <end position="108"/>
    </location>
</feature>
<feature type="compositionally biased region" description="Polar residues" evidence="1">
    <location>
        <begin position="863"/>
        <end position="893"/>
    </location>
</feature>
<feature type="region of interest" description="Disordered" evidence="1">
    <location>
        <begin position="1"/>
        <end position="136"/>
    </location>
</feature>
<proteinExistence type="predicted"/>
<dbReference type="Proteomes" id="UP000758603">
    <property type="component" value="Unassembled WGS sequence"/>
</dbReference>
<reference evidence="2" key="1">
    <citation type="journal article" date="2021" name="Nat. Commun.">
        <title>Genetic determinants of endophytism in the Arabidopsis root mycobiome.</title>
        <authorList>
            <person name="Mesny F."/>
            <person name="Miyauchi S."/>
            <person name="Thiergart T."/>
            <person name="Pickel B."/>
            <person name="Atanasova L."/>
            <person name="Karlsson M."/>
            <person name="Huettel B."/>
            <person name="Barry K.W."/>
            <person name="Haridas S."/>
            <person name="Chen C."/>
            <person name="Bauer D."/>
            <person name="Andreopoulos W."/>
            <person name="Pangilinan J."/>
            <person name="LaButti K."/>
            <person name="Riley R."/>
            <person name="Lipzen A."/>
            <person name="Clum A."/>
            <person name="Drula E."/>
            <person name="Henrissat B."/>
            <person name="Kohler A."/>
            <person name="Grigoriev I.V."/>
            <person name="Martin F.M."/>
            <person name="Hacquard S."/>
        </authorList>
    </citation>
    <scope>NUCLEOTIDE SEQUENCE</scope>
    <source>
        <strain evidence="2">MPI-SDFR-AT-0073</strain>
    </source>
</reference>